<evidence type="ECO:0000256" key="8">
    <source>
        <dbReference type="SAM" id="Phobius"/>
    </source>
</evidence>
<dbReference type="EMBL" id="JBGFUD010002101">
    <property type="protein sequence ID" value="MFH4977162.1"/>
    <property type="molecule type" value="Genomic_DNA"/>
</dbReference>
<feature type="transmembrane region" description="Helical" evidence="8">
    <location>
        <begin position="145"/>
        <end position="166"/>
    </location>
</feature>
<dbReference type="Proteomes" id="UP001608902">
    <property type="component" value="Unassembled WGS sequence"/>
</dbReference>
<evidence type="ECO:0000256" key="1">
    <source>
        <dbReference type="ARBA" id="ARBA00004141"/>
    </source>
</evidence>
<sequence length="229" mass="26200">MFTNHALRRLKSLYADRNTTMEVDASIKVTKLSFFVGFLTGGYAGHLQAKQRFDDYNFGRMYISARDHLRRKWDYGLVMFIRRGVPKGLRSAFAVGSIVFLTTHLAVIRDRFSFWYFPVISASVSSVLGLPLGVLGVARTFGMGMITGTSLSLVIYSYALVMGISLNDAYMSIKMDYECELRRKRAEESRIEEFMKANGIKWKYVAIREMKKEEARKELEGDNNDFNDG</sequence>
<evidence type="ECO:0000313" key="10">
    <source>
        <dbReference type="Proteomes" id="UP001608902"/>
    </source>
</evidence>
<dbReference type="InterPro" id="IPR055299">
    <property type="entry name" value="TIMMDC1"/>
</dbReference>
<evidence type="ECO:0000256" key="6">
    <source>
        <dbReference type="ARBA" id="ARBA00040778"/>
    </source>
</evidence>
<comment type="subcellular location">
    <subcellularLocation>
        <location evidence="1">Membrane</location>
        <topology evidence="1">Multi-pass membrane protein</topology>
    </subcellularLocation>
</comment>
<evidence type="ECO:0000313" key="9">
    <source>
        <dbReference type="EMBL" id="MFH4977162.1"/>
    </source>
</evidence>
<evidence type="ECO:0000256" key="4">
    <source>
        <dbReference type="ARBA" id="ARBA00022989"/>
    </source>
</evidence>
<name>A0ABD6EKD2_9BILA</name>
<gene>
    <name evidence="9" type="ORF">AB6A40_003871</name>
</gene>
<feature type="transmembrane region" description="Helical" evidence="8">
    <location>
        <begin position="89"/>
        <end position="108"/>
    </location>
</feature>
<evidence type="ECO:0000256" key="5">
    <source>
        <dbReference type="ARBA" id="ARBA00023136"/>
    </source>
</evidence>
<reference evidence="9 10" key="1">
    <citation type="submission" date="2024-08" db="EMBL/GenBank/DDBJ databases">
        <title>Gnathostoma spinigerum genome.</title>
        <authorList>
            <person name="Gonzalez-Bertolin B."/>
            <person name="Monzon S."/>
            <person name="Zaballos A."/>
            <person name="Jimenez P."/>
            <person name="Dekumyoy P."/>
            <person name="Varona S."/>
            <person name="Cuesta I."/>
            <person name="Sumanam S."/>
            <person name="Adisakwattana P."/>
            <person name="Gasser R.B."/>
            <person name="Hernandez-Gonzalez A."/>
            <person name="Young N.D."/>
            <person name="Perteguer M.J."/>
        </authorList>
    </citation>
    <scope>NUCLEOTIDE SEQUENCE [LARGE SCALE GENOMIC DNA]</scope>
    <source>
        <strain evidence="9">AL3</strain>
        <tissue evidence="9">Liver</tissue>
    </source>
</reference>
<comment type="caution">
    <text evidence="9">The sequence shown here is derived from an EMBL/GenBank/DDBJ whole genome shotgun (WGS) entry which is preliminary data.</text>
</comment>
<protein>
    <recommendedName>
        <fullName evidence="6">Complex I assembly factor TIMMDC1, mitochondrial</fullName>
    </recommendedName>
    <alternativeName>
        <fullName evidence="7">Translocase of inner mitochondrial membrane domain-containing protein 1</fullName>
    </alternativeName>
</protein>
<keyword evidence="4 8" id="KW-1133">Transmembrane helix</keyword>
<dbReference type="AlphaFoldDB" id="A0ABD6EKD2"/>
<organism evidence="9 10">
    <name type="scientific">Gnathostoma spinigerum</name>
    <dbReference type="NCBI Taxonomy" id="75299"/>
    <lineage>
        <taxon>Eukaryota</taxon>
        <taxon>Metazoa</taxon>
        <taxon>Ecdysozoa</taxon>
        <taxon>Nematoda</taxon>
        <taxon>Chromadorea</taxon>
        <taxon>Rhabditida</taxon>
        <taxon>Spirurina</taxon>
        <taxon>Gnathostomatomorpha</taxon>
        <taxon>Gnathostomatoidea</taxon>
        <taxon>Gnathostomatidae</taxon>
        <taxon>Gnathostoma</taxon>
    </lineage>
</organism>
<accession>A0ABD6EKD2</accession>
<keyword evidence="10" id="KW-1185">Reference proteome</keyword>
<comment type="similarity">
    <text evidence="2">Belongs to the Tim17/Tim22/Tim23 family.</text>
</comment>
<evidence type="ECO:0000256" key="7">
    <source>
        <dbReference type="ARBA" id="ARBA00041344"/>
    </source>
</evidence>
<keyword evidence="3 8" id="KW-0812">Transmembrane</keyword>
<evidence type="ECO:0000256" key="2">
    <source>
        <dbReference type="ARBA" id="ARBA00008444"/>
    </source>
</evidence>
<dbReference type="PANTHER" id="PTHR13002:SF1">
    <property type="entry name" value="COMPLEX I ASSEMBLY FACTOR TIMMDC1, MITOCHONDRIAL"/>
    <property type="match status" value="1"/>
</dbReference>
<dbReference type="GO" id="GO:0016020">
    <property type="term" value="C:membrane"/>
    <property type="evidence" value="ECO:0007669"/>
    <property type="project" value="UniProtKB-SubCell"/>
</dbReference>
<evidence type="ECO:0000256" key="3">
    <source>
        <dbReference type="ARBA" id="ARBA00022692"/>
    </source>
</evidence>
<proteinExistence type="inferred from homology"/>
<keyword evidence="5 8" id="KW-0472">Membrane</keyword>
<dbReference type="PANTHER" id="PTHR13002">
    <property type="entry name" value="C3ORF1 PROTEIN-RELATED"/>
    <property type="match status" value="1"/>
</dbReference>
<feature type="transmembrane region" description="Helical" evidence="8">
    <location>
        <begin position="114"/>
        <end position="138"/>
    </location>
</feature>